<dbReference type="InterPro" id="IPR002474">
    <property type="entry name" value="CarbamoylP_synth_ssu_N"/>
</dbReference>
<dbReference type="NCBIfam" id="TIGR01368">
    <property type="entry name" value="CPSaseIIsmall"/>
    <property type="match status" value="1"/>
</dbReference>
<evidence type="ECO:0000256" key="1">
    <source>
        <dbReference type="ARBA" id="ARBA00004812"/>
    </source>
</evidence>
<dbReference type="InterPro" id="IPR050472">
    <property type="entry name" value="Anth_synth/Amidotransfase"/>
</dbReference>
<evidence type="ECO:0000256" key="11">
    <source>
        <dbReference type="HAMAP-Rule" id="MF_01209"/>
    </source>
</evidence>
<dbReference type="PRINTS" id="PR00099">
    <property type="entry name" value="CPSGATASE"/>
</dbReference>
<dbReference type="UniPathway" id="UPA00070">
    <property type="reaction ID" value="UER00115"/>
</dbReference>
<feature type="binding site" evidence="11">
    <location>
        <position position="264"/>
    </location>
    <ligand>
        <name>L-glutamine</name>
        <dbReference type="ChEBI" id="CHEBI:58359"/>
    </ligand>
</feature>
<feature type="binding site" evidence="11">
    <location>
        <position position="308"/>
    </location>
    <ligand>
        <name>L-glutamine</name>
        <dbReference type="ChEBI" id="CHEBI:58359"/>
    </ligand>
</feature>
<dbReference type="KEGG" id="wgl:WIGMOR_0026"/>
<keyword evidence="13" id="KW-0808">Transferase</keyword>
<feature type="binding site" evidence="11">
    <location>
        <position position="235"/>
    </location>
    <ligand>
        <name>L-glutamine</name>
        <dbReference type="ChEBI" id="CHEBI:58359"/>
    </ligand>
</feature>
<dbReference type="GO" id="GO:0006207">
    <property type="term" value="P:'de novo' pyrimidine nucleobase biosynthetic process"/>
    <property type="evidence" value="ECO:0007669"/>
    <property type="project" value="InterPro"/>
</dbReference>
<dbReference type="PROSITE" id="PS51273">
    <property type="entry name" value="GATASE_TYPE_1"/>
    <property type="match status" value="1"/>
</dbReference>
<dbReference type="PANTHER" id="PTHR43418">
    <property type="entry name" value="MULTIFUNCTIONAL TRYPTOPHAN BIOSYNTHESIS PROTEIN-RELATED"/>
    <property type="match status" value="1"/>
</dbReference>
<organism evidence="13 14">
    <name type="scientific">Wigglesworthia glossinidia endosymbiont of Glossina morsitans morsitans</name>
    <name type="common">Yale colony</name>
    <dbReference type="NCBI Taxonomy" id="1142511"/>
    <lineage>
        <taxon>Bacteria</taxon>
        <taxon>Pseudomonadati</taxon>
        <taxon>Pseudomonadota</taxon>
        <taxon>Gammaproteobacteria</taxon>
        <taxon>Enterobacterales</taxon>
        <taxon>Erwiniaceae</taxon>
        <taxon>Wigglesworthia</taxon>
    </lineage>
</organism>
<dbReference type="InterPro" id="IPR036480">
    <property type="entry name" value="CarbP_synth_ssu_N_sf"/>
</dbReference>
<evidence type="ECO:0000256" key="3">
    <source>
        <dbReference type="ARBA" id="ARBA00007800"/>
    </source>
</evidence>
<evidence type="ECO:0000259" key="12">
    <source>
        <dbReference type="SMART" id="SM01097"/>
    </source>
</evidence>
<evidence type="ECO:0000256" key="10">
    <source>
        <dbReference type="ARBA" id="ARBA00049285"/>
    </source>
</evidence>
<dbReference type="OrthoDB" id="9804328at2"/>
<feature type="active site" evidence="11">
    <location>
        <position position="349"/>
    </location>
</feature>
<dbReference type="PRINTS" id="PR00097">
    <property type="entry name" value="ANTSNTHASEII"/>
</dbReference>
<feature type="binding site" evidence="11">
    <location>
        <position position="44"/>
    </location>
    <ligand>
        <name>L-glutamine</name>
        <dbReference type="ChEBI" id="CHEBI:58359"/>
    </ligand>
</feature>
<dbReference type="SMART" id="SM01097">
    <property type="entry name" value="CPSase_sm_chain"/>
    <property type="match status" value="1"/>
</dbReference>
<evidence type="ECO:0000256" key="5">
    <source>
        <dbReference type="ARBA" id="ARBA00022741"/>
    </source>
</evidence>
<dbReference type="InterPro" id="IPR035686">
    <property type="entry name" value="CPSase_GATase1"/>
</dbReference>
<dbReference type="HAMAP" id="MF_01209">
    <property type="entry name" value="CPSase_S_chain"/>
    <property type="match status" value="1"/>
</dbReference>
<dbReference type="GO" id="GO:0016740">
    <property type="term" value="F:transferase activity"/>
    <property type="evidence" value="ECO:0007669"/>
    <property type="project" value="UniProtKB-KW"/>
</dbReference>
<dbReference type="Proteomes" id="UP000009061">
    <property type="component" value="Chromosome"/>
</dbReference>
<dbReference type="AlphaFoldDB" id="H6Q4A4"/>
<sequence length="378" mass="42579">MALLTLENGMQFYGKSIGSDKIAIGEIIFNTSMMGYQEVITDPSYFNQIVTFTYPHIGNVGITRDDNESSCIQVKAIIICQDSSIISNLRNKLTLSQFLTAHNVVGISGIDTRKLTRLIRTTGKQFVGCISSQENITVQSVKIKIKNFLKNQTFDLANQVTTKKKYVWKNKTKYIKNKKFTQKFFYHIVAYDFGIKNSILKQLDNLNCRITVVPAYTKAKDVFSLHPDGILLSNGPGNPEEYKYIINNIQKLLKSNIPILGICLGHQLLALSEGAKIFKMKFGHHGTNHPVKDLKKNKIIITSQNHDFAVDPKTLSKNMMITHISMFDGTLQGIQFINKPVFSFQGHPESGPGPQDALFLFKKFIDLIEKNLHAKIGN</sequence>
<dbReference type="Gene3D" id="3.40.50.880">
    <property type="match status" value="1"/>
</dbReference>
<evidence type="ECO:0000313" key="13">
    <source>
        <dbReference type="EMBL" id="AFA40887.1"/>
    </source>
</evidence>
<keyword evidence="11" id="KW-0028">Amino-acid biosynthesis</keyword>
<evidence type="ECO:0000256" key="4">
    <source>
        <dbReference type="ARBA" id="ARBA00022598"/>
    </source>
</evidence>
<evidence type="ECO:0000256" key="2">
    <source>
        <dbReference type="ARBA" id="ARBA00005077"/>
    </source>
</evidence>
<keyword evidence="7 11" id="KW-0315">Glutamine amidotransferase</keyword>
<comment type="function">
    <text evidence="11">Small subunit of the glutamine-dependent carbamoyl phosphate synthetase (CPSase). CPSase catalyzes the formation of carbamoyl phosphate from the ammonia moiety of glutamine, carbonate, and phosphate donated by ATP, constituting the first step of 2 biosynthetic pathways, one leading to arginine and/or urea and the other to pyrimidine nucleotides. The small subunit (glutamine amidotransferase) binds and cleaves glutamine to supply the large subunit with the substrate ammonia.</text>
</comment>
<evidence type="ECO:0000256" key="8">
    <source>
        <dbReference type="ARBA" id="ARBA00022975"/>
    </source>
</evidence>
<dbReference type="GO" id="GO:0006541">
    <property type="term" value="P:glutamine metabolic process"/>
    <property type="evidence" value="ECO:0007669"/>
    <property type="project" value="InterPro"/>
</dbReference>
<dbReference type="InterPro" id="IPR029062">
    <property type="entry name" value="Class_I_gatase-like"/>
</dbReference>
<gene>
    <name evidence="11 13" type="primary">carA</name>
    <name evidence="13" type="synonym">arg+ura</name>
    <name evidence="13" type="synonym">cap</name>
    <name evidence="13" type="synonym">pyrA</name>
    <name evidence="13" type="ORF">WIGMOR_0026</name>
</gene>
<evidence type="ECO:0000256" key="6">
    <source>
        <dbReference type="ARBA" id="ARBA00022840"/>
    </source>
</evidence>
<dbReference type="GO" id="GO:0006526">
    <property type="term" value="P:L-arginine biosynthetic process"/>
    <property type="evidence" value="ECO:0007669"/>
    <property type="project" value="UniProtKB-UniRule"/>
</dbReference>
<comment type="caution">
    <text evidence="11">Lacks conserved residue(s) required for the propagation of feature annotation.</text>
</comment>
<dbReference type="UniPathway" id="UPA00068">
    <property type="reaction ID" value="UER00171"/>
</dbReference>
<dbReference type="NCBIfam" id="NF009475">
    <property type="entry name" value="PRK12838.1"/>
    <property type="match status" value="1"/>
</dbReference>
<comment type="catalytic activity">
    <reaction evidence="9 11">
        <text>hydrogencarbonate + L-glutamine + 2 ATP + H2O = carbamoyl phosphate + L-glutamate + 2 ADP + phosphate + 2 H(+)</text>
        <dbReference type="Rhea" id="RHEA:18633"/>
        <dbReference type="ChEBI" id="CHEBI:15377"/>
        <dbReference type="ChEBI" id="CHEBI:15378"/>
        <dbReference type="ChEBI" id="CHEBI:17544"/>
        <dbReference type="ChEBI" id="CHEBI:29985"/>
        <dbReference type="ChEBI" id="CHEBI:30616"/>
        <dbReference type="ChEBI" id="CHEBI:43474"/>
        <dbReference type="ChEBI" id="CHEBI:58228"/>
        <dbReference type="ChEBI" id="CHEBI:58359"/>
        <dbReference type="ChEBI" id="CHEBI:456216"/>
        <dbReference type="EC" id="6.3.5.5"/>
    </reaction>
</comment>
<dbReference type="PANTHER" id="PTHR43418:SF7">
    <property type="entry name" value="CARBAMOYL-PHOSPHATE SYNTHASE SMALL CHAIN"/>
    <property type="match status" value="1"/>
</dbReference>
<dbReference type="GO" id="GO:0005524">
    <property type="term" value="F:ATP binding"/>
    <property type="evidence" value="ECO:0007669"/>
    <property type="project" value="UniProtKB-UniRule"/>
</dbReference>
<reference evidence="13 14" key="1">
    <citation type="journal article" date="2012" name="MBio">
        <title>Insight into the transmission biology and species-specific functional capabilities of tsetse (Diptera: glossinidae) obligate symbiont wigglesworthia.</title>
        <authorList>
            <person name="Rio R.V."/>
            <person name="Symula R.E."/>
            <person name="Wang J."/>
            <person name="Lohs C."/>
            <person name="Wu Y.N."/>
            <person name="Snyder A.K."/>
            <person name="Bjornson R.D."/>
            <person name="Oshima K."/>
            <person name="Biehl B.S."/>
            <person name="Perna N.T."/>
            <person name="Hattori M."/>
            <person name="Aksoy S."/>
        </authorList>
    </citation>
    <scope>NUCLEOTIDE SEQUENCE [LARGE SCALE GENOMIC DNA]</scope>
    <source>
        <strain evidence="13">WGM</strain>
    </source>
</reference>
<feature type="binding site" evidence="11">
    <location>
        <position position="305"/>
    </location>
    <ligand>
        <name>L-glutamine</name>
        <dbReference type="ChEBI" id="CHEBI:58359"/>
    </ligand>
</feature>
<feature type="active site" evidence="11">
    <location>
        <position position="347"/>
    </location>
</feature>
<comment type="similarity">
    <text evidence="3 11">Belongs to the CarA family.</text>
</comment>
<dbReference type="GO" id="GO:0004359">
    <property type="term" value="F:glutaminase activity"/>
    <property type="evidence" value="ECO:0007669"/>
    <property type="project" value="RHEA"/>
</dbReference>
<dbReference type="InterPro" id="IPR006274">
    <property type="entry name" value="CarbamoylP_synth_ssu"/>
</dbReference>
<dbReference type="RefSeq" id="WP_014353826.1">
    <property type="nucleotide sequence ID" value="NC_016893.1"/>
</dbReference>
<feature type="domain" description="Carbamoyl-phosphate synthase small subunit N-terminal" evidence="12">
    <location>
        <begin position="1"/>
        <end position="131"/>
    </location>
</feature>
<dbReference type="CDD" id="cd01744">
    <property type="entry name" value="GATase1_CPSase"/>
    <property type="match status" value="1"/>
</dbReference>
<dbReference type="GO" id="GO:0004088">
    <property type="term" value="F:carbamoyl-phosphate synthase (glutamine-hydrolyzing) activity"/>
    <property type="evidence" value="ECO:0007669"/>
    <property type="project" value="UniProtKB-UniRule"/>
</dbReference>
<dbReference type="PRINTS" id="PR00096">
    <property type="entry name" value="GATASE"/>
</dbReference>
<dbReference type="FunFam" id="3.50.30.20:FF:000001">
    <property type="entry name" value="Carbamoyl-phosphate synthase small chain"/>
    <property type="match status" value="1"/>
</dbReference>
<feature type="region of interest" description="CPSase" evidence="11">
    <location>
        <begin position="1"/>
        <end position="186"/>
    </location>
</feature>
<comment type="pathway">
    <text evidence="1 11">Pyrimidine metabolism; UMP biosynthesis via de novo pathway; (S)-dihydroorotate from bicarbonate: step 1/3.</text>
</comment>
<dbReference type="Pfam" id="PF00988">
    <property type="entry name" value="CPSase_sm_chain"/>
    <property type="match status" value="1"/>
</dbReference>
<keyword evidence="5 11" id="KW-0547">Nucleotide-binding</keyword>
<dbReference type="EC" id="6.3.5.5" evidence="11"/>
<dbReference type="Gene3D" id="3.50.30.20">
    <property type="entry name" value="Carbamoyl-phosphate synthase small subunit, N-terminal domain"/>
    <property type="match status" value="1"/>
</dbReference>
<protein>
    <recommendedName>
        <fullName evidence="11">Carbamoyl phosphate synthase small chain</fullName>
        <ecNumber evidence="11">6.3.5.5</ecNumber>
    </recommendedName>
    <alternativeName>
        <fullName evidence="11">Carbamoyl phosphate synthetase glutamine chain</fullName>
    </alternativeName>
</protein>
<comment type="catalytic activity">
    <reaction evidence="10 11">
        <text>L-glutamine + H2O = L-glutamate + NH4(+)</text>
        <dbReference type="Rhea" id="RHEA:15889"/>
        <dbReference type="ChEBI" id="CHEBI:15377"/>
        <dbReference type="ChEBI" id="CHEBI:28938"/>
        <dbReference type="ChEBI" id="CHEBI:29985"/>
        <dbReference type="ChEBI" id="CHEBI:58359"/>
    </reaction>
</comment>
<evidence type="ECO:0000313" key="14">
    <source>
        <dbReference type="Proteomes" id="UP000009061"/>
    </source>
</evidence>
<comment type="subunit">
    <text evidence="11">Composed of two chains; the small (or glutamine) chain promotes the hydrolysis of glutamine to ammonia, which is used by the large (or ammonia) chain to synthesize carbamoyl phosphate. Tetramer of heterodimers (alpha,beta)4.</text>
</comment>
<dbReference type="SUPFAM" id="SSF52021">
    <property type="entry name" value="Carbamoyl phosphate synthetase, small subunit N-terminal domain"/>
    <property type="match status" value="1"/>
</dbReference>
<dbReference type="EMBL" id="CP003315">
    <property type="protein sequence ID" value="AFA40887.1"/>
    <property type="molecule type" value="Genomic_DNA"/>
</dbReference>
<dbReference type="SUPFAM" id="SSF52317">
    <property type="entry name" value="Class I glutamine amidotransferase-like"/>
    <property type="match status" value="1"/>
</dbReference>
<dbReference type="InterPro" id="IPR017926">
    <property type="entry name" value="GATASE"/>
</dbReference>
<keyword evidence="11" id="KW-0055">Arginine biosynthesis</keyword>
<dbReference type="HOGENOM" id="CLU_035901_2_1_6"/>
<feature type="active site" description="Nucleophile" evidence="11">
    <location>
        <position position="263"/>
    </location>
</feature>
<evidence type="ECO:0000256" key="9">
    <source>
        <dbReference type="ARBA" id="ARBA00048816"/>
    </source>
</evidence>
<dbReference type="GO" id="GO:0044205">
    <property type="term" value="P:'de novo' UMP biosynthetic process"/>
    <property type="evidence" value="ECO:0007669"/>
    <property type="project" value="UniProtKB-UniRule"/>
</dbReference>
<comment type="pathway">
    <text evidence="2 11">Amino-acid biosynthesis; L-arginine biosynthesis; carbamoyl phosphate from bicarbonate: step 1/1.</text>
</comment>
<feature type="binding site" evidence="11">
    <location>
        <position position="237"/>
    </location>
    <ligand>
        <name>L-glutamine</name>
        <dbReference type="ChEBI" id="CHEBI:58359"/>
    </ligand>
</feature>
<feature type="binding site" evidence="11">
    <location>
        <position position="267"/>
    </location>
    <ligand>
        <name>L-glutamine</name>
        <dbReference type="ChEBI" id="CHEBI:58359"/>
    </ligand>
</feature>
<name>H6Q4A4_WIGGL</name>
<dbReference type="Pfam" id="PF00117">
    <property type="entry name" value="GATase"/>
    <property type="match status" value="1"/>
</dbReference>
<dbReference type="STRING" id="1142511.WIGMOR_0026"/>
<evidence type="ECO:0000256" key="7">
    <source>
        <dbReference type="ARBA" id="ARBA00022962"/>
    </source>
</evidence>
<keyword evidence="8 11" id="KW-0665">Pyrimidine biosynthesis</keyword>
<proteinExistence type="inferred from homology"/>
<dbReference type="eggNOG" id="COG0505">
    <property type="taxonomic scope" value="Bacteria"/>
</dbReference>
<keyword evidence="6 11" id="KW-0067">ATP-binding</keyword>
<accession>H6Q4A4</accession>
<keyword evidence="14" id="KW-1185">Reference proteome</keyword>
<keyword evidence="4 11" id="KW-0436">Ligase</keyword>